<keyword evidence="9" id="KW-1185">Reference proteome</keyword>
<dbReference type="PRINTS" id="PR00237">
    <property type="entry name" value="GPCRRHODOPSN"/>
</dbReference>
<dbReference type="PANTHER" id="PTHR46641:SF2">
    <property type="entry name" value="FMRFAMIDE RECEPTOR"/>
    <property type="match status" value="1"/>
</dbReference>
<evidence type="ECO:0000256" key="1">
    <source>
        <dbReference type="ARBA" id="ARBA00004370"/>
    </source>
</evidence>
<dbReference type="STRING" id="283909.R7TYI1"/>
<feature type="transmembrane region" description="Helical" evidence="5">
    <location>
        <begin position="214"/>
        <end position="234"/>
    </location>
</feature>
<feature type="transmembrane region" description="Helical" evidence="5">
    <location>
        <begin position="30"/>
        <end position="59"/>
    </location>
</feature>
<dbReference type="HOGENOM" id="CLU_009579_24_7_1"/>
<reference evidence="8" key="3">
    <citation type="submission" date="2015-06" db="UniProtKB">
        <authorList>
            <consortium name="EnsemblMetazoa"/>
        </authorList>
    </citation>
    <scope>IDENTIFICATION</scope>
</reference>
<evidence type="ECO:0000313" key="7">
    <source>
        <dbReference type="EMBL" id="ELT98963.1"/>
    </source>
</evidence>
<keyword evidence="3 5" id="KW-1133">Transmembrane helix</keyword>
<comment type="subcellular location">
    <subcellularLocation>
        <location evidence="1">Membrane</location>
    </subcellularLocation>
</comment>
<organism evidence="7">
    <name type="scientific">Capitella teleta</name>
    <name type="common">Polychaete worm</name>
    <dbReference type="NCBI Taxonomy" id="283909"/>
    <lineage>
        <taxon>Eukaryota</taxon>
        <taxon>Metazoa</taxon>
        <taxon>Spiralia</taxon>
        <taxon>Lophotrochozoa</taxon>
        <taxon>Annelida</taxon>
        <taxon>Polychaeta</taxon>
        <taxon>Sedentaria</taxon>
        <taxon>Scolecida</taxon>
        <taxon>Capitellidae</taxon>
        <taxon>Capitella</taxon>
    </lineage>
</organism>
<dbReference type="SUPFAM" id="SSF81321">
    <property type="entry name" value="Family A G protein-coupled receptor-like"/>
    <property type="match status" value="1"/>
</dbReference>
<dbReference type="OMA" id="TIGMISN"/>
<dbReference type="Pfam" id="PF00001">
    <property type="entry name" value="7tm_1"/>
    <property type="match status" value="1"/>
</dbReference>
<evidence type="ECO:0000256" key="5">
    <source>
        <dbReference type="SAM" id="Phobius"/>
    </source>
</evidence>
<keyword evidence="2 5" id="KW-0812">Transmembrane</keyword>
<sequence>MATVSTQVYSTESGVELQQEFDLSQFDSCILYYFIFGSCIGGLLIVIGLAGNGITIAIMGRERKKSATINCLFMLAIADSFVVLAYGFMIIPSGLRKLTFGWWSGYNYNHISFFFVAEVARIFNQVSAFLTMLLTFQRYVSVCLPHRAKQLCSVRLVNILTGMSYVASILFFLPNFFTHVLEKDSVTHRYRSVSQPLALSSTFQILHTTFATGLVTYVIPVFSISFMSFRMIRAMRAQSKTMQKSEDRNQARKDLTLSSIAIVVIFIVCQSFTFVTRVLEWVYDPSANYARCGGKLQYFVFVPYITMVINSTVNFGIYVILAKGFRRKVVRLFIGRNRIAPERSPVAIADRSATSGLPATNNSSL</sequence>
<feature type="transmembrane region" description="Helical" evidence="5">
    <location>
        <begin position="255"/>
        <end position="276"/>
    </location>
</feature>
<evidence type="ECO:0000256" key="4">
    <source>
        <dbReference type="ARBA" id="ARBA00023136"/>
    </source>
</evidence>
<evidence type="ECO:0000313" key="9">
    <source>
        <dbReference type="Proteomes" id="UP000014760"/>
    </source>
</evidence>
<evidence type="ECO:0000256" key="3">
    <source>
        <dbReference type="ARBA" id="ARBA00022989"/>
    </source>
</evidence>
<dbReference type="CDD" id="cd14978">
    <property type="entry name" value="7tmA_FMRFamide_R-like"/>
    <property type="match status" value="1"/>
</dbReference>
<dbReference type="EMBL" id="AMQN01010250">
    <property type="status" value="NOT_ANNOTATED_CDS"/>
    <property type="molecule type" value="Genomic_DNA"/>
</dbReference>
<feature type="transmembrane region" description="Helical" evidence="5">
    <location>
        <begin position="156"/>
        <end position="177"/>
    </location>
</feature>
<gene>
    <name evidence="7" type="ORF">CAPTEDRAFT_186384</name>
</gene>
<dbReference type="Proteomes" id="UP000014760">
    <property type="component" value="Unassembled WGS sequence"/>
</dbReference>
<feature type="domain" description="G-protein coupled receptors family 1 profile" evidence="6">
    <location>
        <begin position="51"/>
        <end position="318"/>
    </location>
</feature>
<protein>
    <recommendedName>
        <fullName evidence="6">G-protein coupled receptors family 1 profile domain-containing protein</fullName>
    </recommendedName>
</protein>
<dbReference type="InterPro" id="IPR052954">
    <property type="entry name" value="GPCR-Ligand_Int"/>
</dbReference>
<dbReference type="InterPro" id="IPR017452">
    <property type="entry name" value="GPCR_Rhodpsn_7TM"/>
</dbReference>
<evidence type="ECO:0000259" key="6">
    <source>
        <dbReference type="PROSITE" id="PS50262"/>
    </source>
</evidence>
<dbReference type="PROSITE" id="PS50262">
    <property type="entry name" value="G_PROTEIN_RECEP_F1_2"/>
    <property type="match status" value="1"/>
</dbReference>
<dbReference type="InterPro" id="IPR000276">
    <property type="entry name" value="GPCR_Rhodpsn"/>
</dbReference>
<feature type="transmembrane region" description="Helical" evidence="5">
    <location>
        <begin position="296"/>
        <end position="321"/>
    </location>
</feature>
<name>R7TYI1_CAPTE</name>
<evidence type="ECO:0000256" key="2">
    <source>
        <dbReference type="ARBA" id="ARBA00022692"/>
    </source>
</evidence>
<reference evidence="7 9" key="2">
    <citation type="journal article" date="2013" name="Nature">
        <title>Insights into bilaterian evolution from three spiralian genomes.</title>
        <authorList>
            <person name="Simakov O."/>
            <person name="Marletaz F."/>
            <person name="Cho S.J."/>
            <person name="Edsinger-Gonzales E."/>
            <person name="Havlak P."/>
            <person name="Hellsten U."/>
            <person name="Kuo D.H."/>
            <person name="Larsson T."/>
            <person name="Lv J."/>
            <person name="Arendt D."/>
            <person name="Savage R."/>
            <person name="Osoegawa K."/>
            <person name="de Jong P."/>
            <person name="Grimwood J."/>
            <person name="Chapman J.A."/>
            <person name="Shapiro H."/>
            <person name="Aerts A."/>
            <person name="Otillar R.P."/>
            <person name="Terry A.Y."/>
            <person name="Boore J.L."/>
            <person name="Grigoriev I.V."/>
            <person name="Lindberg D.R."/>
            <person name="Seaver E.C."/>
            <person name="Weisblat D.A."/>
            <person name="Putnam N.H."/>
            <person name="Rokhsar D.S."/>
        </authorList>
    </citation>
    <scope>NUCLEOTIDE SEQUENCE</scope>
    <source>
        <strain evidence="7 9">I ESC-2004</strain>
    </source>
</reference>
<proteinExistence type="predicted"/>
<accession>R7TYI1</accession>
<reference evidence="9" key="1">
    <citation type="submission" date="2012-12" db="EMBL/GenBank/DDBJ databases">
        <authorList>
            <person name="Hellsten U."/>
            <person name="Grimwood J."/>
            <person name="Chapman J.A."/>
            <person name="Shapiro H."/>
            <person name="Aerts A."/>
            <person name="Otillar R.P."/>
            <person name="Terry A.Y."/>
            <person name="Boore J.L."/>
            <person name="Simakov O."/>
            <person name="Marletaz F."/>
            <person name="Cho S.-J."/>
            <person name="Edsinger-Gonzales E."/>
            <person name="Havlak P."/>
            <person name="Kuo D.-H."/>
            <person name="Larsson T."/>
            <person name="Lv J."/>
            <person name="Arendt D."/>
            <person name="Savage R."/>
            <person name="Osoegawa K."/>
            <person name="de Jong P."/>
            <person name="Lindberg D.R."/>
            <person name="Seaver E.C."/>
            <person name="Weisblat D.A."/>
            <person name="Putnam N.H."/>
            <person name="Grigoriev I.V."/>
            <person name="Rokhsar D.S."/>
        </authorList>
    </citation>
    <scope>NUCLEOTIDE SEQUENCE</scope>
    <source>
        <strain evidence="9">I ESC-2004</strain>
    </source>
</reference>
<feature type="transmembrane region" description="Helical" evidence="5">
    <location>
        <begin position="71"/>
        <end position="91"/>
    </location>
</feature>
<dbReference type="GO" id="GO:0004930">
    <property type="term" value="F:G protein-coupled receptor activity"/>
    <property type="evidence" value="ECO:0007669"/>
    <property type="project" value="InterPro"/>
</dbReference>
<dbReference type="PANTHER" id="PTHR46641">
    <property type="entry name" value="FMRFAMIDE RECEPTOR-RELATED"/>
    <property type="match status" value="1"/>
</dbReference>
<keyword evidence="4 5" id="KW-0472">Membrane</keyword>
<dbReference type="GO" id="GO:0016020">
    <property type="term" value="C:membrane"/>
    <property type="evidence" value="ECO:0007669"/>
    <property type="project" value="UniProtKB-SubCell"/>
</dbReference>
<dbReference type="EnsemblMetazoa" id="CapteT186384">
    <property type="protein sequence ID" value="CapteP186384"/>
    <property type="gene ID" value="CapteG186384"/>
</dbReference>
<dbReference type="OrthoDB" id="10011262at2759"/>
<dbReference type="EMBL" id="KB307403">
    <property type="protein sequence ID" value="ELT98963.1"/>
    <property type="molecule type" value="Genomic_DNA"/>
</dbReference>
<feature type="transmembrane region" description="Helical" evidence="5">
    <location>
        <begin position="111"/>
        <end position="136"/>
    </location>
</feature>
<dbReference type="Gene3D" id="1.20.1070.10">
    <property type="entry name" value="Rhodopsin 7-helix transmembrane proteins"/>
    <property type="match status" value="1"/>
</dbReference>
<dbReference type="AlphaFoldDB" id="R7TYI1"/>
<evidence type="ECO:0000313" key="8">
    <source>
        <dbReference type="EnsemblMetazoa" id="CapteP186384"/>
    </source>
</evidence>